<dbReference type="PANTHER" id="PTHR13386">
    <property type="entry name" value="HISTONE PARYLATION FACTOR 1"/>
    <property type="match status" value="1"/>
</dbReference>
<keyword evidence="5" id="KW-0539">Nucleus</keyword>
<comment type="similarity">
    <text evidence="3">Belongs to the HPF1 family.</text>
</comment>
<dbReference type="Pfam" id="PF10228">
    <property type="entry name" value="HPF1"/>
    <property type="match status" value="1"/>
</dbReference>
<feature type="region of interest" description="Disordered" evidence="6">
    <location>
        <begin position="1"/>
        <end position="27"/>
    </location>
</feature>
<comment type="caution">
    <text evidence="7">The sequence shown here is derived from an EMBL/GenBank/DDBJ whole genome shotgun (WGS) entry which is preliminary data.</text>
</comment>
<gene>
    <name evidence="7" type="ORF">AGOR_G00195510</name>
</gene>
<evidence type="ECO:0000313" key="8">
    <source>
        <dbReference type="Proteomes" id="UP000829720"/>
    </source>
</evidence>
<dbReference type="EMBL" id="JAERUA010000018">
    <property type="protein sequence ID" value="KAI1887926.1"/>
    <property type="molecule type" value="Genomic_DNA"/>
</dbReference>
<dbReference type="OrthoDB" id="416496at2759"/>
<dbReference type="GO" id="GO:0006974">
    <property type="term" value="P:DNA damage response"/>
    <property type="evidence" value="ECO:0007669"/>
    <property type="project" value="InterPro"/>
</dbReference>
<evidence type="ECO:0000256" key="5">
    <source>
        <dbReference type="ARBA" id="ARBA00023242"/>
    </source>
</evidence>
<keyword evidence="4" id="KW-0158">Chromosome</keyword>
<evidence type="ECO:0000313" key="7">
    <source>
        <dbReference type="EMBL" id="KAI1887926.1"/>
    </source>
</evidence>
<evidence type="ECO:0000256" key="2">
    <source>
        <dbReference type="ARBA" id="ARBA00004286"/>
    </source>
</evidence>
<dbReference type="GO" id="GO:0005694">
    <property type="term" value="C:chromosome"/>
    <property type="evidence" value="ECO:0007669"/>
    <property type="project" value="UniProtKB-SubCell"/>
</dbReference>
<reference evidence="7" key="1">
    <citation type="submission" date="2021-01" db="EMBL/GenBank/DDBJ databases">
        <authorList>
            <person name="Zahm M."/>
            <person name="Roques C."/>
            <person name="Cabau C."/>
            <person name="Klopp C."/>
            <person name="Donnadieu C."/>
            <person name="Jouanno E."/>
            <person name="Lampietro C."/>
            <person name="Louis A."/>
            <person name="Herpin A."/>
            <person name="Echchiki A."/>
            <person name="Berthelot C."/>
            <person name="Parey E."/>
            <person name="Roest-Crollius H."/>
            <person name="Braasch I."/>
            <person name="Postlethwait J."/>
            <person name="Bobe J."/>
            <person name="Montfort J."/>
            <person name="Bouchez O."/>
            <person name="Begum T."/>
            <person name="Mejri S."/>
            <person name="Adams A."/>
            <person name="Chen W.-J."/>
            <person name="Guiguen Y."/>
        </authorList>
    </citation>
    <scope>NUCLEOTIDE SEQUENCE</scope>
    <source>
        <tissue evidence="7">Blood</tissue>
    </source>
</reference>
<protein>
    <recommendedName>
        <fullName evidence="9">Histone PARylation factor 1</fullName>
    </recommendedName>
</protein>
<evidence type="ECO:0008006" key="9">
    <source>
        <dbReference type="Google" id="ProtNLM"/>
    </source>
</evidence>
<sequence>MAGRGKRRPKPTLQEEAEAANGQLKKARAGEEWQVPAELRQEVESLYKLCMPEDFYHFWSFCQRLHPESPQEALRDTLGLKLVGPFDIMDGKHKSAKNPNYFLHWRHFYDPPEFQTVLVGSSETQHHMGYYRDTPDTLPVFIGENEARKGCPIAQVGDNLFAAVLLFLLKKKKKMGGRQEAESLQALEAELRSVAETLGYSLEQKTKGMKQRDRKVVTKTFHGAGIVVPVDRNDVGYRELPETDAGLKRICKAIADAKTDEERMKAFAPIQEMITFVQFANDECDYGMGYELGLDLFCYGSHYLYKVVRQLLPLAYSLLKRDLFGQILDAHLSNRSQEPLDQLCP</sequence>
<dbReference type="Proteomes" id="UP000829720">
    <property type="component" value="Unassembled WGS sequence"/>
</dbReference>
<accession>A0A8T3CU94</accession>
<evidence type="ECO:0000256" key="1">
    <source>
        <dbReference type="ARBA" id="ARBA00004123"/>
    </source>
</evidence>
<organism evidence="7 8">
    <name type="scientific">Albula goreensis</name>
    <dbReference type="NCBI Taxonomy" id="1534307"/>
    <lineage>
        <taxon>Eukaryota</taxon>
        <taxon>Metazoa</taxon>
        <taxon>Chordata</taxon>
        <taxon>Craniata</taxon>
        <taxon>Vertebrata</taxon>
        <taxon>Euteleostomi</taxon>
        <taxon>Actinopterygii</taxon>
        <taxon>Neopterygii</taxon>
        <taxon>Teleostei</taxon>
        <taxon>Albuliformes</taxon>
        <taxon>Albulidae</taxon>
        <taxon>Albula</taxon>
    </lineage>
</organism>
<dbReference type="InterPro" id="IPR019361">
    <property type="entry name" value="HPF1"/>
</dbReference>
<comment type="subcellular location">
    <subcellularLocation>
        <location evidence="2">Chromosome</location>
    </subcellularLocation>
    <subcellularLocation>
        <location evidence="1">Nucleus</location>
    </subcellularLocation>
</comment>
<evidence type="ECO:0000256" key="4">
    <source>
        <dbReference type="ARBA" id="ARBA00022454"/>
    </source>
</evidence>
<feature type="compositionally biased region" description="Basic residues" evidence="6">
    <location>
        <begin position="1"/>
        <end position="10"/>
    </location>
</feature>
<dbReference type="PANTHER" id="PTHR13386:SF1">
    <property type="entry name" value="HISTONE PARYLATION FACTOR 1"/>
    <property type="match status" value="1"/>
</dbReference>
<evidence type="ECO:0000256" key="3">
    <source>
        <dbReference type="ARBA" id="ARBA00010803"/>
    </source>
</evidence>
<dbReference type="AlphaFoldDB" id="A0A8T3CU94"/>
<dbReference type="GO" id="GO:0042393">
    <property type="term" value="F:histone binding"/>
    <property type="evidence" value="ECO:0007669"/>
    <property type="project" value="InterPro"/>
</dbReference>
<dbReference type="GO" id="GO:0072572">
    <property type="term" value="F:poly-ADP-D-ribose binding"/>
    <property type="evidence" value="ECO:0007669"/>
    <property type="project" value="TreeGrafter"/>
</dbReference>
<proteinExistence type="inferred from homology"/>
<name>A0A8T3CU94_9TELE</name>
<keyword evidence="8" id="KW-1185">Reference proteome</keyword>
<evidence type="ECO:0000256" key="6">
    <source>
        <dbReference type="SAM" id="MobiDB-lite"/>
    </source>
</evidence>
<dbReference type="GO" id="GO:0005634">
    <property type="term" value="C:nucleus"/>
    <property type="evidence" value="ECO:0007669"/>
    <property type="project" value="UniProtKB-SubCell"/>
</dbReference>